<name>A0ABQ0RIB6_GLUNI</name>
<evidence type="ECO:0000313" key="13">
    <source>
        <dbReference type="EMBL" id="GEC11556.1"/>
    </source>
</evidence>
<comment type="caution">
    <text evidence="13">The sequence shown here is derived from an EMBL/GenBank/DDBJ whole genome shotgun (WGS) entry which is preliminary data.</text>
</comment>
<reference evidence="13 14" key="1">
    <citation type="submission" date="2019-06" db="EMBL/GenBank/DDBJ databases">
        <title>Whole genome shotgun sequence of Glutamicibacter nicotianae NBRC 14234.</title>
        <authorList>
            <person name="Hosoyama A."/>
            <person name="Uohara A."/>
            <person name="Ohji S."/>
            <person name="Ichikawa N."/>
        </authorList>
    </citation>
    <scope>NUCLEOTIDE SEQUENCE [LARGE SCALE GENOMIC DNA]</scope>
    <source>
        <strain evidence="13 14">NBRC 14234</strain>
    </source>
</reference>
<dbReference type="InterPro" id="IPR000014">
    <property type="entry name" value="PAS"/>
</dbReference>
<evidence type="ECO:0000256" key="6">
    <source>
        <dbReference type="ARBA" id="ARBA00022679"/>
    </source>
</evidence>
<dbReference type="PANTHER" id="PTHR45436">
    <property type="entry name" value="SENSOR HISTIDINE KINASE YKOH"/>
    <property type="match status" value="1"/>
</dbReference>
<dbReference type="EMBL" id="BJNE01000002">
    <property type="protein sequence ID" value="GEC11556.1"/>
    <property type="molecule type" value="Genomic_DNA"/>
</dbReference>
<keyword evidence="5" id="KW-0597">Phosphoprotein</keyword>
<dbReference type="SUPFAM" id="SSF103190">
    <property type="entry name" value="Sensory domain-like"/>
    <property type="match status" value="1"/>
</dbReference>
<organism evidence="13 14">
    <name type="scientific">Glutamicibacter nicotianae</name>
    <name type="common">Arthrobacter nicotianae</name>
    <dbReference type="NCBI Taxonomy" id="37929"/>
    <lineage>
        <taxon>Bacteria</taxon>
        <taxon>Bacillati</taxon>
        <taxon>Actinomycetota</taxon>
        <taxon>Actinomycetes</taxon>
        <taxon>Micrococcales</taxon>
        <taxon>Micrococcaceae</taxon>
        <taxon>Glutamicibacter</taxon>
    </lineage>
</organism>
<dbReference type="InterPro" id="IPR003594">
    <property type="entry name" value="HATPase_dom"/>
</dbReference>
<dbReference type="Gene3D" id="1.10.287.130">
    <property type="match status" value="1"/>
</dbReference>
<evidence type="ECO:0000256" key="8">
    <source>
        <dbReference type="ARBA" id="ARBA00022777"/>
    </source>
</evidence>
<dbReference type="Pfam" id="PF14689">
    <property type="entry name" value="SPOB_a"/>
    <property type="match status" value="1"/>
</dbReference>
<keyword evidence="9 11" id="KW-1133">Transmembrane helix</keyword>
<dbReference type="SUPFAM" id="SSF55874">
    <property type="entry name" value="ATPase domain of HSP90 chaperone/DNA topoisomerase II/histidine kinase"/>
    <property type="match status" value="1"/>
</dbReference>
<evidence type="ECO:0000256" key="5">
    <source>
        <dbReference type="ARBA" id="ARBA00022553"/>
    </source>
</evidence>
<feature type="domain" description="Histidine kinase" evidence="12">
    <location>
        <begin position="422"/>
        <end position="526"/>
    </location>
</feature>
<protein>
    <recommendedName>
        <fullName evidence="3">histidine kinase</fullName>
        <ecNumber evidence="3">2.7.13.3</ecNumber>
    </recommendedName>
</protein>
<evidence type="ECO:0000256" key="7">
    <source>
        <dbReference type="ARBA" id="ARBA00022692"/>
    </source>
</evidence>
<evidence type="ECO:0000259" key="12">
    <source>
        <dbReference type="PROSITE" id="PS50109"/>
    </source>
</evidence>
<keyword evidence="4" id="KW-1003">Cell membrane</keyword>
<comment type="subcellular location">
    <subcellularLocation>
        <location evidence="2">Cell membrane</location>
        <topology evidence="2">Multi-pass membrane protein</topology>
    </subcellularLocation>
</comment>
<evidence type="ECO:0000313" key="14">
    <source>
        <dbReference type="Proteomes" id="UP000316242"/>
    </source>
</evidence>
<dbReference type="InterPro" id="IPR013767">
    <property type="entry name" value="PAS_fold"/>
</dbReference>
<accession>A0ABQ0RIB6</accession>
<dbReference type="InterPro" id="IPR005467">
    <property type="entry name" value="His_kinase_dom"/>
</dbReference>
<proteinExistence type="predicted"/>
<dbReference type="InterPro" id="IPR029151">
    <property type="entry name" value="Sensor-like_sf"/>
</dbReference>
<dbReference type="Proteomes" id="UP000316242">
    <property type="component" value="Unassembled WGS sequence"/>
</dbReference>
<evidence type="ECO:0000256" key="1">
    <source>
        <dbReference type="ARBA" id="ARBA00000085"/>
    </source>
</evidence>
<dbReference type="InterPro" id="IPR033463">
    <property type="entry name" value="sCache_3"/>
</dbReference>
<keyword evidence="14" id="KW-1185">Reference proteome</keyword>
<keyword evidence="10 11" id="KW-0472">Membrane</keyword>
<dbReference type="Pfam" id="PF02518">
    <property type="entry name" value="HATPase_c"/>
    <property type="match status" value="1"/>
</dbReference>
<evidence type="ECO:0000256" key="11">
    <source>
        <dbReference type="SAM" id="Phobius"/>
    </source>
</evidence>
<keyword evidence="7 11" id="KW-0812">Transmembrane</keyword>
<evidence type="ECO:0000256" key="9">
    <source>
        <dbReference type="ARBA" id="ARBA00022989"/>
    </source>
</evidence>
<dbReference type="CDD" id="cd00130">
    <property type="entry name" value="PAS"/>
    <property type="match status" value="1"/>
</dbReference>
<dbReference type="InterPro" id="IPR039506">
    <property type="entry name" value="SPOB_a"/>
</dbReference>
<dbReference type="CDD" id="cd00075">
    <property type="entry name" value="HATPase"/>
    <property type="match status" value="1"/>
</dbReference>
<evidence type="ECO:0000256" key="2">
    <source>
        <dbReference type="ARBA" id="ARBA00004651"/>
    </source>
</evidence>
<dbReference type="SMART" id="SM00387">
    <property type="entry name" value="HATPase_c"/>
    <property type="match status" value="1"/>
</dbReference>
<dbReference type="Gene3D" id="3.30.565.10">
    <property type="entry name" value="Histidine kinase-like ATPase, C-terminal domain"/>
    <property type="match status" value="1"/>
</dbReference>
<dbReference type="PROSITE" id="PS50109">
    <property type="entry name" value="HIS_KIN"/>
    <property type="match status" value="1"/>
</dbReference>
<feature type="transmembrane region" description="Helical" evidence="11">
    <location>
        <begin position="12"/>
        <end position="34"/>
    </location>
</feature>
<dbReference type="EC" id="2.7.13.3" evidence="3"/>
<feature type="transmembrane region" description="Helical" evidence="11">
    <location>
        <begin position="172"/>
        <end position="194"/>
    </location>
</feature>
<evidence type="ECO:0000256" key="3">
    <source>
        <dbReference type="ARBA" id="ARBA00012438"/>
    </source>
</evidence>
<comment type="catalytic activity">
    <reaction evidence="1">
        <text>ATP + protein L-histidine = ADP + protein N-phospho-L-histidine.</text>
        <dbReference type="EC" id="2.7.13.3"/>
    </reaction>
</comment>
<dbReference type="InterPro" id="IPR050428">
    <property type="entry name" value="TCS_sensor_his_kinase"/>
</dbReference>
<evidence type="ECO:0000256" key="4">
    <source>
        <dbReference type="ARBA" id="ARBA00022475"/>
    </source>
</evidence>
<sequence>MQWIKKNRRFRIRVLFLQLAIVLITLLAVSVIVMRVEINRVENNAFSRVATVAEETAQLAPIGSALAEDPANAAKVVAPLAHLAESVSGVDYVTIADLNGIRVAHPDPEAIGQPVSSDHETIRRGETFRGVEEGPLGVTLRVKQPVYENGEIVGTISVGILQSKVRASLVDVVWAFAPWIVLAVAIGSLAAALVERAIRRIYRVDPEEVDSLKQAQQAVLYSVSDGVLGVDGTGRLSLVNDEARRLLELPENAVGQQVEEVLDQSLVDLLRSDSPKAESVQNVLSGERVLIANRREAMLGPKNYGRTLTLTDHTELEDTLRELRGQKSLTDTLRAQAHEFTNRLHLLSGLMSIGEYEEAKEHIQRFTGARGEHPEMHLGDPTLSALFIAKQAVAGEAGVRLELHPFSAVAPGSAIDDDAITVTSNLLANAIEAAGDGGEVSLQLNAGPTGVRIAVSDSGPGIKEGDAARLVQLGVSSKTGTQSAIHGRGIGLALVDRIRIRREGVLKFGSSDLGGAEVIAAWPPAKRPKVKQSASIPLQGDYFND</sequence>
<keyword evidence="8" id="KW-0418">Kinase</keyword>
<dbReference type="Pfam" id="PF00989">
    <property type="entry name" value="PAS"/>
    <property type="match status" value="1"/>
</dbReference>
<keyword evidence="6" id="KW-0808">Transferase</keyword>
<gene>
    <name evidence="13" type="ORF">ANI01nite_07590</name>
</gene>
<dbReference type="PANTHER" id="PTHR45436:SF5">
    <property type="entry name" value="SENSOR HISTIDINE KINASE TRCS"/>
    <property type="match status" value="1"/>
</dbReference>
<dbReference type="InterPro" id="IPR036890">
    <property type="entry name" value="HATPase_C_sf"/>
</dbReference>
<dbReference type="Pfam" id="PF17203">
    <property type="entry name" value="sCache_3_2"/>
    <property type="match status" value="1"/>
</dbReference>
<evidence type="ECO:0000256" key="10">
    <source>
        <dbReference type="ARBA" id="ARBA00023136"/>
    </source>
</evidence>
<dbReference type="Gene3D" id="3.30.450.20">
    <property type="entry name" value="PAS domain"/>
    <property type="match status" value="2"/>
</dbReference>